<dbReference type="Gene3D" id="3.40.50.2300">
    <property type="match status" value="1"/>
</dbReference>
<dbReference type="InterPro" id="IPR003661">
    <property type="entry name" value="HisK_dim/P_dom"/>
</dbReference>
<organism evidence="11 12">
    <name type="scientific">Arthrobacter sulfonylureivorans</name>
    <dbReference type="NCBI Taxonomy" id="2486855"/>
    <lineage>
        <taxon>Bacteria</taxon>
        <taxon>Bacillati</taxon>
        <taxon>Actinomycetota</taxon>
        <taxon>Actinomycetes</taxon>
        <taxon>Micrococcales</taxon>
        <taxon>Micrococcaceae</taxon>
        <taxon>Arthrobacter</taxon>
    </lineage>
</organism>
<dbReference type="InterPro" id="IPR036890">
    <property type="entry name" value="HATPase_C_sf"/>
</dbReference>
<dbReference type="InterPro" id="IPR001789">
    <property type="entry name" value="Sig_transdc_resp-reg_receiver"/>
</dbReference>
<evidence type="ECO:0000256" key="5">
    <source>
        <dbReference type="ARBA" id="ARBA00022679"/>
    </source>
</evidence>
<evidence type="ECO:0000256" key="7">
    <source>
        <dbReference type="ARBA" id="ARBA00023012"/>
    </source>
</evidence>
<dbReference type="SMART" id="SM00387">
    <property type="entry name" value="HATPase_c"/>
    <property type="match status" value="1"/>
</dbReference>
<dbReference type="Pfam" id="PF00072">
    <property type="entry name" value="Response_reg"/>
    <property type="match status" value="1"/>
</dbReference>
<evidence type="ECO:0000256" key="2">
    <source>
        <dbReference type="ARBA" id="ARBA00004236"/>
    </source>
</evidence>
<protein>
    <recommendedName>
        <fullName evidence="3">histidine kinase</fullName>
        <ecNumber evidence="3">2.7.13.3</ecNumber>
    </recommendedName>
</protein>
<dbReference type="InterPro" id="IPR005467">
    <property type="entry name" value="His_kinase_dom"/>
</dbReference>
<evidence type="ECO:0000256" key="6">
    <source>
        <dbReference type="ARBA" id="ARBA00022777"/>
    </source>
</evidence>
<dbReference type="PROSITE" id="PS50109">
    <property type="entry name" value="HIS_KIN"/>
    <property type="match status" value="1"/>
</dbReference>
<dbReference type="InterPro" id="IPR003018">
    <property type="entry name" value="GAF"/>
</dbReference>
<dbReference type="SMART" id="SM00388">
    <property type="entry name" value="HisKA"/>
    <property type="match status" value="1"/>
</dbReference>
<dbReference type="GO" id="GO:0005524">
    <property type="term" value="F:ATP binding"/>
    <property type="evidence" value="ECO:0007669"/>
    <property type="project" value="UniProtKB-KW"/>
</dbReference>
<dbReference type="EC" id="2.7.13.3" evidence="3"/>
<keyword evidence="11" id="KW-0547">Nucleotide-binding</keyword>
<dbReference type="CDD" id="cd00082">
    <property type="entry name" value="HisKA"/>
    <property type="match status" value="1"/>
</dbReference>
<evidence type="ECO:0000256" key="1">
    <source>
        <dbReference type="ARBA" id="ARBA00000085"/>
    </source>
</evidence>
<dbReference type="InterPro" id="IPR003594">
    <property type="entry name" value="HATPase_dom"/>
</dbReference>
<dbReference type="CDD" id="cd00075">
    <property type="entry name" value="HATPase"/>
    <property type="match status" value="1"/>
</dbReference>
<dbReference type="EMBL" id="CP093326">
    <property type="protein sequence ID" value="UNK44983.1"/>
    <property type="molecule type" value="Genomic_DNA"/>
</dbReference>
<feature type="domain" description="Response regulatory" evidence="10">
    <location>
        <begin position="1"/>
        <end position="94"/>
    </location>
</feature>
<dbReference type="PRINTS" id="PR00344">
    <property type="entry name" value="BCTRLSENSOR"/>
</dbReference>
<dbReference type="SUPFAM" id="SSF52172">
    <property type="entry name" value="CheY-like"/>
    <property type="match status" value="1"/>
</dbReference>
<keyword evidence="7" id="KW-0902">Two-component regulatory system</keyword>
<evidence type="ECO:0000313" key="12">
    <source>
        <dbReference type="Proteomes" id="UP000829069"/>
    </source>
</evidence>
<keyword evidence="11" id="KW-0067">ATP-binding</keyword>
<keyword evidence="12" id="KW-1185">Reference proteome</keyword>
<dbReference type="Pfam" id="PF01590">
    <property type="entry name" value="GAF"/>
    <property type="match status" value="1"/>
</dbReference>
<dbReference type="PANTHER" id="PTHR43547">
    <property type="entry name" value="TWO-COMPONENT HISTIDINE KINASE"/>
    <property type="match status" value="1"/>
</dbReference>
<accession>A0ABY3W4B2</accession>
<dbReference type="Pfam" id="PF00512">
    <property type="entry name" value="HisKA"/>
    <property type="match status" value="1"/>
</dbReference>
<dbReference type="Gene3D" id="3.30.565.10">
    <property type="entry name" value="Histidine kinase-like ATPase, C-terminal domain"/>
    <property type="match status" value="1"/>
</dbReference>
<evidence type="ECO:0000256" key="3">
    <source>
        <dbReference type="ARBA" id="ARBA00012438"/>
    </source>
</evidence>
<evidence type="ECO:0000259" key="10">
    <source>
        <dbReference type="PROSITE" id="PS50110"/>
    </source>
</evidence>
<dbReference type="InterPro" id="IPR036097">
    <property type="entry name" value="HisK_dim/P_sf"/>
</dbReference>
<evidence type="ECO:0000256" key="4">
    <source>
        <dbReference type="ARBA" id="ARBA00022553"/>
    </source>
</evidence>
<feature type="domain" description="Histidine kinase" evidence="9">
    <location>
        <begin position="299"/>
        <end position="522"/>
    </location>
</feature>
<dbReference type="Proteomes" id="UP000829069">
    <property type="component" value="Chromosome"/>
</dbReference>
<dbReference type="SUPFAM" id="SSF55874">
    <property type="entry name" value="ATPase domain of HSP90 chaperone/DNA topoisomerase II/histidine kinase"/>
    <property type="match status" value="1"/>
</dbReference>
<dbReference type="PROSITE" id="PS50110">
    <property type="entry name" value="RESPONSE_REGULATORY"/>
    <property type="match status" value="1"/>
</dbReference>
<dbReference type="InterPro" id="IPR011006">
    <property type="entry name" value="CheY-like_superfamily"/>
</dbReference>
<dbReference type="SUPFAM" id="SSF47384">
    <property type="entry name" value="Homodimeric domain of signal transducing histidine kinase"/>
    <property type="match status" value="1"/>
</dbReference>
<evidence type="ECO:0000313" key="11">
    <source>
        <dbReference type="EMBL" id="UNK44983.1"/>
    </source>
</evidence>
<gene>
    <name evidence="11" type="ORF">MNQ99_13615</name>
</gene>
<dbReference type="SUPFAM" id="SSF55781">
    <property type="entry name" value="GAF domain-like"/>
    <property type="match status" value="1"/>
</dbReference>
<keyword evidence="4 8" id="KW-0597">Phosphoprotein</keyword>
<proteinExistence type="predicted"/>
<comment type="catalytic activity">
    <reaction evidence="1">
        <text>ATP + protein L-histidine = ADP + protein N-phospho-L-histidine.</text>
        <dbReference type="EC" id="2.7.13.3"/>
    </reaction>
</comment>
<evidence type="ECO:0000259" key="9">
    <source>
        <dbReference type="PROSITE" id="PS50109"/>
    </source>
</evidence>
<keyword evidence="5" id="KW-0808">Transferase</keyword>
<feature type="modified residue" description="4-aspartylphosphate" evidence="8">
    <location>
        <position position="27"/>
    </location>
</feature>
<dbReference type="CDD" id="cd00156">
    <property type="entry name" value="REC"/>
    <property type="match status" value="1"/>
</dbReference>
<name>A0ABY3W4B2_9MICC</name>
<evidence type="ECO:0000256" key="8">
    <source>
        <dbReference type="PROSITE-ProRule" id="PRU00169"/>
    </source>
</evidence>
<dbReference type="Pfam" id="PF02518">
    <property type="entry name" value="HATPase_c"/>
    <property type="match status" value="1"/>
</dbReference>
<sequence length="538" mass="58122">MTVTAFGTAAEVLDELQRNPPDILLVDAGDMSLAGMEAVRRLSDRQSGAQWRVMLMATEDELPLVERGYEMGVSDYLIKPLSASNVVNRVRVTLARSEHRRRERKGVAVLRDQIRRVSEGIRSTNDPNEMITLALRGIGAAFEADQVWIRTLDDERVPHTDAQWASESAQTTMAMPHRTEEEVLQLASALWTKGSVLTSADNGRINLTEHPGVIEWFATARGKASMLAPLGQGSKAFGLICLIRHGQPRSWSPAEISLLQHVAGNLAHGLIQGHLITAQQEVVEKLRELDQAKSNFVATVNHELRTPLTSITGYLELVLDGDAGEIPESVARMLKVVGRNATRLRELIEDMLTLSRMDFQSSGLKTEPVDLPQLLRMVATALEPAAQAKNVQLVSEGLDTRLAADGDAKMLEQVFANIMSNAVKFTPQDGAVRVTVGSGTKSDDGVPCAIVTVADSGIGIPDDDLPQLFSRFYRASNAHAIQGTGLGLAIVKGMVDQHRGSVSVESTVGVGTTFTITLPLSADGQHHTAESTGAVTVS</sequence>
<dbReference type="InterPro" id="IPR004358">
    <property type="entry name" value="Sig_transdc_His_kin-like_C"/>
</dbReference>
<keyword evidence="6" id="KW-0418">Kinase</keyword>
<comment type="subcellular location">
    <subcellularLocation>
        <location evidence="2">Cell membrane</location>
    </subcellularLocation>
</comment>
<dbReference type="PANTHER" id="PTHR43547:SF2">
    <property type="entry name" value="HYBRID SIGNAL TRANSDUCTION HISTIDINE KINASE C"/>
    <property type="match status" value="1"/>
</dbReference>
<dbReference type="Gene3D" id="3.30.450.40">
    <property type="match status" value="1"/>
</dbReference>
<reference evidence="11 12" key="1">
    <citation type="submission" date="2022-03" db="EMBL/GenBank/DDBJ databases">
        <title>Isotopic signatures of nitrous oxide derived from detoxification processes.</title>
        <authorList>
            <person name="Behrendt U."/>
            <person name="Buchen C."/>
            <person name="Well R."/>
            <person name="Ulrich A."/>
            <person name="Rohe L."/>
            <person name="Kolb S."/>
            <person name="Schloter M."/>
            <person name="Horn M.A."/>
            <person name="Augustin J."/>
        </authorList>
    </citation>
    <scope>NUCLEOTIDE SEQUENCE [LARGE SCALE GENOMIC DNA]</scope>
    <source>
        <strain evidence="11 12">S4-C24</strain>
    </source>
</reference>
<dbReference type="SMART" id="SM00065">
    <property type="entry name" value="GAF"/>
    <property type="match status" value="1"/>
</dbReference>
<dbReference type="InterPro" id="IPR029016">
    <property type="entry name" value="GAF-like_dom_sf"/>
</dbReference>
<dbReference type="Gene3D" id="1.10.287.130">
    <property type="match status" value="1"/>
</dbReference>